<evidence type="ECO:0008006" key="3">
    <source>
        <dbReference type="Google" id="ProtNLM"/>
    </source>
</evidence>
<gene>
    <name evidence="1" type="ORF">SteCoe_12051</name>
</gene>
<protein>
    <recommendedName>
        <fullName evidence="3">AAA-ATPase-like domain-containing protein</fullName>
    </recommendedName>
</protein>
<reference evidence="1 2" key="1">
    <citation type="submission" date="2016-11" db="EMBL/GenBank/DDBJ databases">
        <title>The macronuclear genome of Stentor coeruleus: a giant cell with tiny introns.</title>
        <authorList>
            <person name="Slabodnick M."/>
            <person name="Ruby J.G."/>
            <person name="Reiff S.B."/>
            <person name="Swart E.C."/>
            <person name="Gosai S."/>
            <person name="Prabakaran S."/>
            <person name="Witkowska E."/>
            <person name="Larue G.E."/>
            <person name="Fisher S."/>
            <person name="Freeman R.M."/>
            <person name="Gunawardena J."/>
            <person name="Chu W."/>
            <person name="Stover N.A."/>
            <person name="Gregory B.D."/>
            <person name="Nowacki M."/>
            <person name="Derisi J."/>
            <person name="Roy S.W."/>
            <person name="Marshall W.F."/>
            <person name="Sood P."/>
        </authorList>
    </citation>
    <scope>NUCLEOTIDE SEQUENCE [LARGE SCALE GENOMIC DNA]</scope>
    <source>
        <strain evidence="1">WM001</strain>
    </source>
</reference>
<sequence length="324" mass="38326">MIYNPWSVMNCLNYLYNGAADNPYRNYWAVSGSVKLIEDAFKSLSPIYKVDALMAKGCVQFKFRENLRIENIKEDENAFLSFLVYSGYLTKVKDQQSESLSSGALYQIPNKEVAKLFYDEFLSMWIRGHKRLINFDEMENVNIESCNEYSEDFQRIVLDKLGNKQVNETSFQNYLAHCFRYLASYSYDIEVKTFQNKRMDLILKPIKGRSEKVFIFELKKTKIPEEAGKMTDYAFYQIFEKGYCEDLLKKAAEKNDHWKKFVLRAVVFSLDKSMEKWILSMEEFEFDKIELESIIKAFNKLQPKNDKMRDFIKKFKADLIINLV</sequence>
<accession>A0A1R2CBT8</accession>
<comment type="caution">
    <text evidence="1">The sequence shown here is derived from an EMBL/GenBank/DDBJ whole genome shotgun (WGS) entry which is preliminary data.</text>
</comment>
<dbReference type="AlphaFoldDB" id="A0A1R2CBT8"/>
<name>A0A1R2CBT8_9CILI</name>
<dbReference type="EMBL" id="MPUH01000205">
    <property type="protein sequence ID" value="OMJ86469.1"/>
    <property type="molecule type" value="Genomic_DNA"/>
</dbReference>
<organism evidence="1 2">
    <name type="scientific">Stentor coeruleus</name>
    <dbReference type="NCBI Taxonomy" id="5963"/>
    <lineage>
        <taxon>Eukaryota</taxon>
        <taxon>Sar</taxon>
        <taxon>Alveolata</taxon>
        <taxon>Ciliophora</taxon>
        <taxon>Postciliodesmatophora</taxon>
        <taxon>Heterotrichea</taxon>
        <taxon>Heterotrichida</taxon>
        <taxon>Stentoridae</taxon>
        <taxon>Stentor</taxon>
    </lineage>
</organism>
<evidence type="ECO:0000313" key="1">
    <source>
        <dbReference type="EMBL" id="OMJ86469.1"/>
    </source>
</evidence>
<keyword evidence="2" id="KW-1185">Reference proteome</keyword>
<proteinExistence type="predicted"/>
<dbReference type="OrthoDB" id="2143434at2759"/>
<dbReference type="Proteomes" id="UP000187209">
    <property type="component" value="Unassembled WGS sequence"/>
</dbReference>
<evidence type="ECO:0000313" key="2">
    <source>
        <dbReference type="Proteomes" id="UP000187209"/>
    </source>
</evidence>